<dbReference type="InterPro" id="IPR006913">
    <property type="entry name" value="CENP-V/GFA"/>
</dbReference>
<organism evidence="6 7">
    <name type="scientific">Cohaesibacter gelatinilyticus</name>
    <dbReference type="NCBI Taxonomy" id="372072"/>
    <lineage>
        <taxon>Bacteria</taxon>
        <taxon>Pseudomonadati</taxon>
        <taxon>Pseudomonadota</taxon>
        <taxon>Alphaproteobacteria</taxon>
        <taxon>Hyphomicrobiales</taxon>
        <taxon>Cohaesibacteraceae</taxon>
    </lineage>
</organism>
<dbReference type="GO" id="GO:0016846">
    <property type="term" value="F:carbon-sulfur lyase activity"/>
    <property type="evidence" value="ECO:0007669"/>
    <property type="project" value="InterPro"/>
</dbReference>
<comment type="similarity">
    <text evidence="1">Belongs to the Gfa family.</text>
</comment>
<dbReference type="OrthoDB" id="9807246at2"/>
<sequence>MSNDPLTGRCLCGSIAFELGGDVNPAVVCHCKQCRQWGGHAWASVGGGVKNLVFSKGEDKLKWYESSDFARRGFCSECGSSLFWQAHKLDDHKDHIAIAAGCIDELGDNHISKHIFCAHKGDYYEIGEDGVPQLDTH</sequence>
<gene>
    <name evidence="6" type="ORF">SAMN06265368_0831</name>
</gene>
<dbReference type="PANTHER" id="PTHR33337:SF40">
    <property type="entry name" value="CENP-V_GFA DOMAIN-CONTAINING PROTEIN-RELATED"/>
    <property type="match status" value="1"/>
</dbReference>
<evidence type="ECO:0000256" key="4">
    <source>
        <dbReference type="ARBA" id="ARBA00023239"/>
    </source>
</evidence>
<keyword evidence="3" id="KW-0862">Zinc</keyword>
<reference evidence="6 7" key="1">
    <citation type="submission" date="2017-09" db="EMBL/GenBank/DDBJ databases">
        <authorList>
            <person name="Ehlers B."/>
            <person name="Leendertz F.H."/>
        </authorList>
    </citation>
    <scope>NUCLEOTIDE SEQUENCE [LARGE SCALE GENOMIC DNA]</scope>
    <source>
        <strain evidence="6 7">DSM 18289</strain>
    </source>
</reference>
<evidence type="ECO:0000256" key="1">
    <source>
        <dbReference type="ARBA" id="ARBA00005495"/>
    </source>
</evidence>
<dbReference type="PROSITE" id="PS51891">
    <property type="entry name" value="CENP_V_GFA"/>
    <property type="match status" value="1"/>
</dbReference>
<dbReference type="Gene3D" id="3.90.1590.10">
    <property type="entry name" value="glutathione-dependent formaldehyde- activating enzyme (gfa)"/>
    <property type="match status" value="1"/>
</dbReference>
<dbReference type="RefSeq" id="WP_097152114.1">
    <property type="nucleotide sequence ID" value="NZ_OBEL01000001.1"/>
</dbReference>
<dbReference type="AlphaFoldDB" id="A0A285NEJ1"/>
<keyword evidence="4" id="KW-0456">Lyase</keyword>
<evidence type="ECO:0000313" key="6">
    <source>
        <dbReference type="EMBL" id="SNZ07313.1"/>
    </source>
</evidence>
<evidence type="ECO:0000256" key="3">
    <source>
        <dbReference type="ARBA" id="ARBA00022833"/>
    </source>
</evidence>
<protein>
    <submittedName>
        <fullName evidence="6">Uncharacterized conserved protein</fullName>
    </submittedName>
</protein>
<dbReference type="GO" id="GO:0046872">
    <property type="term" value="F:metal ion binding"/>
    <property type="evidence" value="ECO:0007669"/>
    <property type="project" value="UniProtKB-KW"/>
</dbReference>
<keyword evidence="7" id="KW-1185">Reference proteome</keyword>
<keyword evidence="2" id="KW-0479">Metal-binding</keyword>
<dbReference type="Proteomes" id="UP000219439">
    <property type="component" value="Unassembled WGS sequence"/>
</dbReference>
<evidence type="ECO:0000313" key="7">
    <source>
        <dbReference type="Proteomes" id="UP000219439"/>
    </source>
</evidence>
<dbReference type="InterPro" id="IPR011057">
    <property type="entry name" value="Mss4-like_sf"/>
</dbReference>
<dbReference type="SUPFAM" id="SSF51316">
    <property type="entry name" value="Mss4-like"/>
    <property type="match status" value="1"/>
</dbReference>
<evidence type="ECO:0000256" key="2">
    <source>
        <dbReference type="ARBA" id="ARBA00022723"/>
    </source>
</evidence>
<proteinExistence type="inferred from homology"/>
<dbReference type="PANTHER" id="PTHR33337">
    <property type="entry name" value="GFA DOMAIN-CONTAINING PROTEIN"/>
    <property type="match status" value="1"/>
</dbReference>
<accession>A0A285NEJ1</accession>
<feature type="domain" description="CENP-V/GFA" evidence="5">
    <location>
        <begin position="6"/>
        <end position="125"/>
    </location>
</feature>
<evidence type="ECO:0000259" key="5">
    <source>
        <dbReference type="PROSITE" id="PS51891"/>
    </source>
</evidence>
<dbReference type="EMBL" id="OBEL01000001">
    <property type="protein sequence ID" value="SNZ07313.1"/>
    <property type="molecule type" value="Genomic_DNA"/>
</dbReference>
<dbReference type="Pfam" id="PF04828">
    <property type="entry name" value="GFA"/>
    <property type="match status" value="1"/>
</dbReference>
<name>A0A285NEJ1_9HYPH</name>